<keyword evidence="6" id="KW-1185">Reference proteome</keyword>
<feature type="domain" description="Glycosyl transferase family 25" evidence="4">
    <location>
        <begin position="8"/>
        <end position="142"/>
    </location>
</feature>
<evidence type="ECO:0000313" key="6">
    <source>
        <dbReference type="Proteomes" id="UP000051574"/>
    </source>
</evidence>
<dbReference type="GO" id="GO:0050211">
    <property type="term" value="F:procollagen galactosyltransferase activity"/>
    <property type="evidence" value="ECO:0007669"/>
    <property type="project" value="TreeGrafter"/>
</dbReference>
<dbReference type="Proteomes" id="UP000051574">
    <property type="component" value="Unassembled WGS sequence"/>
</dbReference>
<evidence type="ECO:0000259" key="4">
    <source>
        <dbReference type="Pfam" id="PF01755"/>
    </source>
</evidence>
<comment type="caution">
    <text evidence="5">The sequence shown here is derived from an EMBL/GenBank/DDBJ whole genome shotgun (WGS) entry which is preliminary data.</text>
</comment>
<dbReference type="Pfam" id="PF01755">
    <property type="entry name" value="Glyco_transf_25"/>
    <property type="match status" value="1"/>
</dbReference>
<name>A0A0T6BD10_9SCAR</name>
<evidence type="ECO:0000256" key="3">
    <source>
        <dbReference type="ARBA" id="ARBA00022679"/>
    </source>
</evidence>
<reference evidence="5 6" key="1">
    <citation type="submission" date="2015-09" db="EMBL/GenBank/DDBJ databases">
        <title>Draft genome of the scarab beetle Oryctes borbonicus.</title>
        <authorList>
            <person name="Meyer J.M."/>
            <person name="Markov G.V."/>
            <person name="Baskaran P."/>
            <person name="Herrmann M."/>
            <person name="Sommer R.J."/>
            <person name="Roedelsperger C."/>
        </authorList>
    </citation>
    <scope>NUCLEOTIDE SEQUENCE [LARGE SCALE GENOMIC DNA]</scope>
    <source>
        <strain evidence="5">OB123</strain>
        <tissue evidence="5">Whole animal</tissue>
    </source>
</reference>
<proteinExistence type="inferred from homology"/>
<feature type="non-terminal residue" evidence="5">
    <location>
        <position position="1"/>
    </location>
</feature>
<dbReference type="PANTHER" id="PTHR10730:SF53">
    <property type="entry name" value="GLYCOSYLTRANSFERASE 25 FAMILY MEMBER"/>
    <property type="match status" value="1"/>
</dbReference>
<dbReference type="InterPro" id="IPR002654">
    <property type="entry name" value="Glyco_trans_25"/>
</dbReference>
<dbReference type="PANTHER" id="PTHR10730">
    <property type="entry name" value="PROCOLLAGEN-LYSINE,2-OXOGLUTARATE 5-DIOXYGENASE/GLYCOSYLTRANSFERASE 25 FAMILY MEMBER"/>
    <property type="match status" value="1"/>
</dbReference>
<sequence>RALNESALKRIKFLPGYADPYHKRSMTLGEIGCFLSHYNIWKEMIDKEYDSILVLEDDIRFEPFFRLKVQNLMQEVDQLGGWDLVYFGRKRLQENEEPFIPGSKYLVEVGYSYWTLGYILSYRGAKKLLDADPLSRLVPVDEYLPILFDKHPQKEWKQHFPVRNLKAYSVSPLLLYPTHYTGEKGYISDTEDSNIIKEALPREDL</sequence>
<organism evidence="5 6">
    <name type="scientific">Oryctes borbonicus</name>
    <dbReference type="NCBI Taxonomy" id="1629725"/>
    <lineage>
        <taxon>Eukaryota</taxon>
        <taxon>Metazoa</taxon>
        <taxon>Ecdysozoa</taxon>
        <taxon>Arthropoda</taxon>
        <taxon>Hexapoda</taxon>
        <taxon>Insecta</taxon>
        <taxon>Pterygota</taxon>
        <taxon>Neoptera</taxon>
        <taxon>Endopterygota</taxon>
        <taxon>Coleoptera</taxon>
        <taxon>Polyphaga</taxon>
        <taxon>Scarabaeiformia</taxon>
        <taxon>Scarabaeidae</taxon>
        <taxon>Dynastinae</taxon>
        <taxon>Oryctes</taxon>
    </lineage>
</organism>
<evidence type="ECO:0000256" key="1">
    <source>
        <dbReference type="ARBA" id="ARBA00006721"/>
    </source>
</evidence>
<comment type="similarity">
    <text evidence="1">Belongs to the glycosyltransferase 25 family.</text>
</comment>
<evidence type="ECO:0000256" key="2">
    <source>
        <dbReference type="ARBA" id="ARBA00022676"/>
    </source>
</evidence>
<dbReference type="OrthoDB" id="47375at2759"/>
<evidence type="ECO:0000313" key="5">
    <source>
        <dbReference type="EMBL" id="KRT85240.1"/>
    </source>
</evidence>
<gene>
    <name evidence="5" type="ORF">AMK59_1555</name>
</gene>
<keyword evidence="3" id="KW-0808">Transferase</keyword>
<dbReference type="CDD" id="cd06532">
    <property type="entry name" value="Glyco_transf_25"/>
    <property type="match status" value="1"/>
</dbReference>
<accession>A0A0T6BD10</accession>
<dbReference type="InterPro" id="IPR050757">
    <property type="entry name" value="Collagen_mod_GT25"/>
</dbReference>
<protein>
    <recommendedName>
        <fullName evidence="4">Glycosyl transferase family 25 domain-containing protein</fullName>
    </recommendedName>
</protein>
<dbReference type="EMBL" id="LJIG01001700">
    <property type="protein sequence ID" value="KRT85240.1"/>
    <property type="molecule type" value="Genomic_DNA"/>
</dbReference>
<keyword evidence="2" id="KW-0328">Glycosyltransferase</keyword>
<dbReference type="AlphaFoldDB" id="A0A0T6BD10"/>